<keyword evidence="3" id="KW-0560">Oxidoreductase</keyword>
<proteinExistence type="inferred from homology"/>
<evidence type="ECO:0000313" key="4">
    <source>
        <dbReference type="EMBL" id="KAH7322413.1"/>
    </source>
</evidence>
<dbReference type="PANTHER" id="PTHR24320:SF236">
    <property type="entry name" value="SHORT-CHAIN DEHYDROGENASE-RELATED"/>
    <property type="match status" value="1"/>
</dbReference>
<organism evidence="4 5">
    <name type="scientific">Stachybotrys elegans</name>
    <dbReference type="NCBI Taxonomy" id="80388"/>
    <lineage>
        <taxon>Eukaryota</taxon>
        <taxon>Fungi</taxon>
        <taxon>Dikarya</taxon>
        <taxon>Ascomycota</taxon>
        <taxon>Pezizomycotina</taxon>
        <taxon>Sordariomycetes</taxon>
        <taxon>Hypocreomycetidae</taxon>
        <taxon>Hypocreales</taxon>
        <taxon>Stachybotryaceae</taxon>
        <taxon>Stachybotrys</taxon>
    </lineage>
</organism>
<keyword evidence="5" id="KW-1185">Reference proteome</keyword>
<evidence type="ECO:0008006" key="6">
    <source>
        <dbReference type="Google" id="ProtNLM"/>
    </source>
</evidence>
<dbReference type="PRINTS" id="PR00081">
    <property type="entry name" value="GDHRDH"/>
</dbReference>
<evidence type="ECO:0000256" key="1">
    <source>
        <dbReference type="ARBA" id="ARBA00006484"/>
    </source>
</evidence>
<reference evidence="4" key="1">
    <citation type="journal article" date="2021" name="Nat. Commun.">
        <title>Genetic determinants of endophytism in the Arabidopsis root mycobiome.</title>
        <authorList>
            <person name="Mesny F."/>
            <person name="Miyauchi S."/>
            <person name="Thiergart T."/>
            <person name="Pickel B."/>
            <person name="Atanasova L."/>
            <person name="Karlsson M."/>
            <person name="Huettel B."/>
            <person name="Barry K.W."/>
            <person name="Haridas S."/>
            <person name="Chen C."/>
            <person name="Bauer D."/>
            <person name="Andreopoulos W."/>
            <person name="Pangilinan J."/>
            <person name="LaButti K."/>
            <person name="Riley R."/>
            <person name="Lipzen A."/>
            <person name="Clum A."/>
            <person name="Drula E."/>
            <person name="Henrissat B."/>
            <person name="Kohler A."/>
            <person name="Grigoriev I.V."/>
            <person name="Martin F.M."/>
            <person name="Hacquard S."/>
        </authorList>
    </citation>
    <scope>NUCLEOTIDE SEQUENCE</scope>
    <source>
        <strain evidence="4">MPI-CAGE-CH-0235</strain>
    </source>
</reference>
<dbReference type="GO" id="GO:0016491">
    <property type="term" value="F:oxidoreductase activity"/>
    <property type="evidence" value="ECO:0007669"/>
    <property type="project" value="UniProtKB-KW"/>
</dbReference>
<dbReference type="SUPFAM" id="SSF51735">
    <property type="entry name" value="NAD(P)-binding Rossmann-fold domains"/>
    <property type="match status" value="1"/>
</dbReference>
<keyword evidence="2" id="KW-0521">NADP</keyword>
<evidence type="ECO:0000313" key="5">
    <source>
        <dbReference type="Proteomes" id="UP000813444"/>
    </source>
</evidence>
<dbReference type="EMBL" id="JAGPNK010000004">
    <property type="protein sequence ID" value="KAH7322413.1"/>
    <property type="molecule type" value="Genomic_DNA"/>
</dbReference>
<evidence type="ECO:0000256" key="3">
    <source>
        <dbReference type="ARBA" id="ARBA00023002"/>
    </source>
</evidence>
<dbReference type="OrthoDB" id="191139at2759"/>
<dbReference type="Proteomes" id="UP000813444">
    <property type="component" value="Unassembled WGS sequence"/>
</dbReference>
<dbReference type="InterPro" id="IPR036291">
    <property type="entry name" value="NAD(P)-bd_dom_sf"/>
</dbReference>
<gene>
    <name evidence="4" type="ORF">B0I35DRAFT_425778</name>
</gene>
<evidence type="ECO:0000256" key="2">
    <source>
        <dbReference type="ARBA" id="ARBA00022857"/>
    </source>
</evidence>
<sequence>MAPGTLSRALTQFFPPKPQFTDKDVGDLSGKVYIVTGANTGLGKHVSRILYSKNAKVYMTGRSQDKTEAAIKSLQEAAPKSTGSLHFLLLDFDDLSTVKASAERFLAAEQRLHVLFSNAGFQGGPGPAVKTAHGYERHLQVNCLGPLLFFQLLAPVLTATAQDPATPPNTVRTVFLSSMAAELFSEKNTGFQMDNLDYHIEKPNTYRYGISKLGAWAYAVEGSKKYKDIIFIAVNPGNLRTDLFRDQSSIFRALTNPVNYPPINGAYAEIWAGLSPEVTADKSGSYAAPFGRIYPIRSDLEAAAKSEAEGGNASTKKFWDWSEEQISKFA</sequence>
<dbReference type="InterPro" id="IPR002347">
    <property type="entry name" value="SDR_fam"/>
</dbReference>
<dbReference type="Gene3D" id="3.40.50.720">
    <property type="entry name" value="NAD(P)-binding Rossmann-like Domain"/>
    <property type="match status" value="1"/>
</dbReference>
<name>A0A8K0WTR9_9HYPO</name>
<dbReference type="AlphaFoldDB" id="A0A8K0WTR9"/>
<dbReference type="PANTHER" id="PTHR24320">
    <property type="entry name" value="RETINOL DEHYDROGENASE"/>
    <property type="match status" value="1"/>
</dbReference>
<protein>
    <recommendedName>
        <fullName evidence="6">Short-chain dehydrogenase</fullName>
    </recommendedName>
</protein>
<comment type="caution">
    <text evidence="4">The sequence shown here is derived from an EMBL/GenBank/DDBJ whole genome shotgun (WGS) entry which is preliminary data.</text>
</comment>
<accession>A0A8K0WTR9</accession>
<comment type="similarity">
    <text evidence="1">Belongs to the short-chain dehydrogenases/reductases (SDR) family.</text>
</comment>
<dbReference type="Pfam" id="PF00106">
    <property type="entry name" value="adh_short"/>
    <property type="match status" value="1"/>
</dbReference>